<reference evidence="3" key="1">
    <citation type="journal article" date="2021" name="Cell">
        <title>Tracing the genetic footprints of vertebrate landing in non-teleost ray-finned fishes.</title>
        <authorList>
            <person name="Bi X."/>
            <person name="Wang K."/>
            <person name="Yang L."/>
            <person name="Pan H."/>
            <person name="Jiang H."/>
            <person name="Wei Q."/>
            <person name="Fang M."/>
            <person name="Yu H."/>
            <person name="Zhu C."/>
            <person name="Cai Y."/>
            <person name="He Y."/>
            <person name="Gan X."/>
            <person name="Zeng H."/>
            <person name="Yu D."/>
            <person name="Zhu Y."/>
            <person name="Jiang H."/>
            <person name="Qiu Q."/>
            <person name="Yang H."/>
            <person name="Zhang Y.E."/>
            <person name="Wang W."/>
            <person name="Zhu M."/>
            <person name="He S."/>
            <person name="Zhang G."/>
        </authorList>
    </citation>
    <scope>NUCLEOTIDE SEQUENCE</scope>
    <source>
        <strain evidence="3">Pddl_001</strain>
    </source>
</reference>
<dbReference type="Proteomes" id="UP001166093">
    <property type="component" value="Unassembled WGS sequence"/>
</dbReference>
<evidence type="ECO:0000256" key="1">
    <source>
        <dbReference type="SAM" id="MobiDB-lite"/>
    </source>
</evidence>
<feature type="domain" description="Ras/Rap GTPase-activating protein SynGAP-like PH" evidence="2">
    <location>
        <begin position="10"/>
        <end position="56"/>
    </location>
</feature>
<evidence type="ECO:0000313" key="3">
    <source>
        <dbReference type="EMBL" id="MBN3280911.1"/>
    </source>
</evidence>
<dbReference type="EMBL" id="JAAWVQ010102985">
    <property type="protein sequence ID" value="MBN3280911.1"/>
    <property type="molecule type" value="Genomic_DNA"/>
</dbReference>
<gene>
    <name evidence="3" type="primary">Syngap1</name>
    <name evidence="3" type="ORF">GTO93_0009449</name>
</gene>
<accession>A0ABS2Y3X4</accession>
<protein>
    <submittedName>
        <fullName evidence="3">SYGP1 protein</fullName>
    </submittedName>
</protein>
<organism evidence="3 4">
    <name type="scientific">Polyodon spathula</name>
    <name type="common">North American paddlefish</name>
    <name type="synonym">Squalus spathula</name>
    <dbReference type="NCBI Taxonomy" id="7913"/>
    <lineage>
        <taxon>Eukaryota</taxon>
        <taxon>Metazoa</taxon>
        <taxon>Chordata</taxon>
        <taxon>Craniata</taxon>
        <taxon>Vertebrata</taxon>
        <taxon>Euteleostomi</taxon>
        <taxon>Actinopterygii</taxon>
        <taxon>Chondrostei</taxon>
        <taxon>Acipenseriformes</taxon>
        <taxon>Polyodontidae</taxon>
        <taxon>Polyodon</taxon>
    </lineage>
</organism>
<feature type="non-terminal residue" evidence="3">
    <location>
        <position position="1"/>
    </location>
</feature>
<name>A0ABS2Y3X4_POLSP</name>
<evidence type="ECO:0000259" key="2">
    <source>
        <dbReference type="Pfam" id="PF25321"/>
    </source>
</evidence>
<dbReference type="Pfam" id="PF25321">
    <property type="entry name" value="PH_RASGAP"/>
    <property type="match status" value="1"/>
</dbReference>
<comment type="caution">
    <text evidence="3">The sequence shown here is derived from an EMBL/GenBank/DDBJ whole genome shotgun (WGS) entry which is preliminary data.</text>
</comment>
<dbReference type="InterPro" id="IPR057606">
    <property type="entry name" value="SynGAP1-like_PH"/>
</dbReference>
<keyword evidence="4" id="KW-1185">Reference proteome</keyword>
<proteinExistence type="predicted"/>
<feature type="region of interest" description="Disordered" evidence="1">
    <location>
        <begin position="24"/>
        <end position="56"/>
    </location>
</feature>
<feature type="non-terminal residue" evidence="3">
    <location>
        <position position="56"/>
    </location>
</feature>
<sequence length="56" mass="6523">METPPTAPPQPFRQPSFLSRRLKGSIKRAKSQPKLDQTSSFRHMLLPRFRSADQDR</sequence>
<evidence type="ECO:0000313" key="4">
    <source>
        <dbReference type="Proteomes" id="UP001166093"/>
    </source>
</evidence>